<dbReference type="CDD" id="cd12148">
    <property type="entry name" value="fungal_TF_MHR"/>
    <property type="match status" value="1"/>
</dbReference>
<evidence type="ECO:0000256" key="1">
    <source>
        <dbReference type="ARBA" id="ARBA00022723"/>
    </source>
</evidence>
<evidence type="ECO:0000256" key="2">
    <source>
        <dbReference type="ARBA" id="ARBA00023242"/>
    </source>
</evidence>
<feature type="domain" description="Zn(2)-C6 fungal-type" evidence="4">
    <location>
        <begin position="79"/>
        <end position="115"/>
    </location>
</feature>
<comment type="caution">
    <text evidence="5">The sequence shown here is derived from an EMBL/GenBank/DDBJ whole genome shotgun (WGS) entry which is preliminary data.</text>
</comment>
<dbReference type="Proteomes" id="UP000270230">
    <property type="component" value="Unassembled WGS sequence"/>
</dbReference>
<dbReference type="GO" id="GO:0003677">
    <property type="term" value="F:DNA binding"/>
    <property type="evidence" value="ECO:0007669"/>
    <property type="project" value="InterPro"/>
</dbReference>
<proteinExistence type="predicted"/>
<dbReference type="InterPro" id="IPR052780">
    <property type="entry name" value="AAA_Catabolism_Regulators"/>
</dbReference>
<dbReference type="OrthoDB" id="5818554at2759"/>
<evidence type="ECO:0000259" key="4">
    <source>
        <dbReference type="PROSITE" id="PS50048"/>
    </source>
</evidence>
<dbReference type="SUPFAM" id="SSF57701">
    <property type="entry name" value="Zn2/Cys6 DNA-binding domain"/>
    <property type="match status" value="1"/>
</dbReference>
<feature type="compositionally biased region" description="Low complexity" evidence="3">
    <location>
        <begin position="726"/>
        <end position="736"/>
    </location>
</feature>
<accession>A0A3M7B732</accession>
<dbReference type="GO" id="GO:0008270">
    <property type="term" value="F:zinc ion binding"/>
    <property type="evidence" value="ECO:0007669"/>
    <property type="project" value="InterPro"/>
</dbReference>
<dbReference type="Pfam" id="PF00172">
    <property type="entry name" value="Zn_clus"/>
    <property type="match status" value="1"/>
</dbReference>
<dbReference type="GO" id="GO:0005634">
    <property type="term" value="C:nucleus"/>
    <property type="evidence" value="ECO:0007669"/>
    <property type="project" value="TreeGrafter"/>
</dbReference>
<feature type="compositionally biased region" description="Basic and acidic residues" evidence="3">
    <location>
        <begin position="21"/>
        <end position="36"/>
    </location>
</feature>
<organism evidence="5 6">
    <name type="scientific">Hortaea werneckii</name>
    <name type="common">Black yeast</name>
    <name type="synonym">Cladosporium werneckii</name>
    <dbReference type="NCBI Taxonomy" id="91943"/>
    <lineage>
        <taxon>Eukaryota</taxon>
        <taxon>Fungi</taxon>
        <taxon>Dikarya</taxon>
        <taxon>Ascomycota</taxon>
        <taxon>Pezizomycotina</taxon>
        <taxon>Dothideomycetes</taxon>
        <taxon>Dothideomycetidae</taxon>
        <taxon>Mycosphaerellales</taxon>
        <taxon>Teratosphaeriaceae</taxon>
        <taxon>Hortaea</taxon>
    </lineage>
</organism>
<dbReference type="PANTHER" id="PTHR31644:SF1">
    <property type="entry name" value="ZN(II)2CYS6 TRANSCRIPTION FACTOR (EUROFUNG)"/>
    <property type="match status" value="1"/>
</dbReference>
<evidence type="ECO:0000256" key="3">
    <source>
        <dbReference type="SAM" id="MobiDB-lite"/>
    </source>
</evidence>
<dbReference type="Gene3D" id="4.10.240.10">
    <property type="entry name" value="Zn(2)-C6 fungal-type DNA-binding domain"/>
    <property type="match status" value="1"/>
</dbReference>
<dbReference type="PANTHER" id="PTHR31644">
    <property type="entry name" value="TRANSCRIPTIONAL ACTIVATOR ARO80-RELATED"/>
    <property type="match status" value="1"/>
</dbReference>
<dbReference type="InterPro" id="IPR036864">
    <property type="entry name" value="Zn2-C6_fun-type_DNA-bd_sf"/>
</dbReference>
<dbReference type="GO" id="GO:0000981">
    <property type="term" value="F:DNA-binding transcription factor activity, RNA polymerase II-specific"/>
    <property type="evidence" value="ECO:0007669"/>
    <property type="project" value="InterPro"/>
</dbReference>
<evidence type="ECO:0000313" key="6">
    <source>
        <dbReference type="Proteomes" id="UP000270230"/>
    </source>
</evidence>
<dbReference type="AlphaFoldDB" id="A0A3M7B732"/>
<dbReference type="GO" id="GO:0006351">
    <property type="term" value="P:DNA-templated transcription"/>
    <property type="evidence" value="ECO:0007669"/>
    <property type="project" value="InterPro"/>
</dbReference>
<dbReference type="PROSITE" id="PS50048">
    <property type="entry name" value="ZN2_CY6_FUNGAL_2"/>
    <property type="match status" value="1"/>
</dbReference>
<protein>
    <recommendedName>
        <fullName evidence="4">Zn(2)-C6 fungal-type domain-containing protein</fullName>
    </recommendedName>
</protein>
<dbReference type="EMBL" id="QWIN01001893">
    <property type="protein sequence ID" value="RMY35290.1"/>
    <property type="molecule type" value="Genomic_DNA"/>
</dbReference>
<feature type="region of interest" description="Disordered" evidence="3">
    <location>
        <begin position="709"/>
        <end position="743"/>
    </location>
</feature>
<keyword evidence="1" id="KW-0479">Metal-binding</keyword>
<name>A0A3M7B732_HORWE</name>
<gene>
    <name evidence="5" type="ORF">D0865_13949</name>
</gene>
<keyword evidence="2" id="KW-0539">Nucleus</keyword>
<dbReference type="SMART" id="SM00906">
    <property type="entry name" value="Fungal_trans"/>
    <property type="match status" value="1"/>
</dbReference>
<sequence length="812" mass="88869">MFGCLRHPGRSPAGTAAGGENEPRRFTAETADHRESLSPSRRLASKTDLRKAGEMAASDDDSASQTGKDDKKEKRTSRACLVCRKRKSACHLPVVDGVPTPPCDRCKGNNLECVIGSSNRGGRRVRKRTIDQANLDEDAGPRPPPHTPGTFDASGVDFSSAGAPTELSHGFGMGPQGMNMPQAIHPSPSPAIFLDPALQGDIKDPNIAGTTRESSAEGNNIAFNEMQNPSDALGILAQIASNGGEHTFTSSRQSTVQPTTNQLDYPLVTEGKLGLSRIINLLQRYKHYYHPYFPIVPPATLDAGNLTRTAREERHLLTAVLVIASRDLTEEPQIFGACSEYMRTLVSSLAAGGPGNVEAVEALLLLAEWTPYTSRSDAGHVGRGEEDREAWMHVGTALRIGYFLGLDRYSFAVRGDDVKDPQWQRKRLVWTACYISDRQISIRLGRAFWSRGPGPLTTLRKEDFPMLMPAGPGEEDFASIFQATLELTLLFSNVHDVLYSNPGNSMRSHLSGGYIKYIDDFRSAIYGWKSVWGTLTCSPNLKATLLMSYDYLRLYTNAFAFHATVKRAVSQDPAADASANNKSKRGPSVQRVFYNNVGAVGDARFIYEGLDAAKSLLSMCNTFVDPERALRYMPLRFYLYCVYSAVFLYRARCAGVLSADEEQSVRQMVQETVSRLERSGIGSHHPGSRYSQLLRLLWDKVDRKERKAQASTATLQNPYRPGSVGGPTAPTGAPGSNASVAQSNDSPALTEMMGDFSWTDLDAIGNFVVNGNQGLSTSMNDPGWWSGFLPADSNNFLFDTLPGMDDWDLGLQ</sequence>
<dbReference type="CDD" id="cd00067">
    <property type="entry name" value="GAL4"/>
    <property type="match status" value="1"/>
</dbReference>
<dbReference type="InterPro" id="IPR001138">
    <property type="entry name" value="Zn2Cys6_DnaBD"/>
</dbReference>
<feature type="region of interest" description="Disordered" evidence="3">
    <location>
        <begin position="1"/>
        <end position="77"/>
    </location>
</feature>
<reference evidence="5 6" key="1">
    <citation type="journal article" date="2018" name="BMC Genomics">
        <title>Genomic evidence for intraspecific hybridization in a clonal and extremely halotolerant yeast.</title>
        <authorList>
            <person name="Gostincar C."/>
            <person name="Stajich J.E."/>
            <person name="Zupancic J."/>
            <person name="Zalar P."/>
            <person name="Gunde-Cimerman N."/>
        </authorList>
    </citation>
    <scope>NUCLEOTIDE SEQUENCE [LARGE SCALE GENOMIC DNA]</scope>
    <source>
        <strain evidence="5 6">EXF-151</strain>
    </source>
</reference>
<dbReference type="Pfam" id="PF04082">
    <property type="entry name" value="Fungal_trans"/>
    <property type="match status" value="1"/>
</dbReference>
<feature type="region of interest" description="Disordered" evidence="3">
    <location>
        <begin position="132"/>
        <end position="174"/>
    </location>
</feature>
<dbReference type="InterPro" id="IPR007219">
    <property type="entry name" value="XnlR_reg_dom"/>
</dbReference>
<evidence type="ECO:0000313" key="5">
    <source>
        <dbReference type="EMBL" id="RMY35290.1"/>
    </source>
</evidence>
<dbReference type="PROSITE" id="PS00463">
    <property type="entry name" value="ZN2_CY6_FUNGAL_1"/>
    <property type="match status" value="1"/>
</dbReference>
<dbReference type="SMART" id="SM00066">
    <property type="entry name" value="GAL4"/>
    <property type="match status" value="1"/>
</dbReference>
<dbReference type="VEuPathDB" id="FungiDB:BTJ68_08474"/>